<comment type="caution">
    <text evidence="1">The sequence shown here is derived from an EMBL/GenBank/DDBJ whole genome shotgun (WGS) entry which is preliminary data.</text>
</comment>
<sequence>MADKAPPEKAVSLSKVVAEVEQRPDFQFIKDIDWDSDGYYEIEYQTKSGGEVGLKIDPLTGEVRR</sequence>
<name>A0A154VTR5_9PROT</name>
<dbReference type="EMBL" id="LPXN01000135">
    <property type="protein sequence ID" value="KZD04694.1"/>
    <property type="molecule type" value="Genomic_DNA"/>
</dbReference>
<dbReference type="STRING" id="580166.AUP43_12195"/>
<protein>
    <submittedName>
        <fullName evidence="1">Uncharacterized protein</fullName>
    </submittedName>
</protein>
<reference evidence="1 2" key="1">
    <citation type="submission" date="2015-12" db="EMBL/GenBank/DDBJ databases">
        <title>Genome sequence of Oceanibaculum pacificum MCCC 1A02656.</title>
        <authorList>
            <person name="Lu L."/>
            <person name="Lai Q."/>
            <person name="Shao Z."/>
            <person name="Qian P."/>
        </authorList>
    </citation>
    <scope>NUCLEOTIDE SEQUENCE [LARGE SCALE GENOMIC DNA]</scope>
    <source>
        <strain evidence="1 2">MCCC 1A02656</strain>
    </source>
</reference>
<gene>
    <name evidence="1" type="ORF">AUP43_12195</name>
</gene>
<dbReference type="AlphaFoldDB" id="A0A154VTR5"/>
<evidence type="ECO:0000313" key="2">
    <source>
        <dbReference type="Proteomes" id="UP000076400"/>
    </source>
</evidence>
<evidence type="ECO:0000313" key="1">
    <source>
        <dbReference type="EMBL" id="KZD04694.1"/>
    </source>
</evidence>
<organism evidence="1 2">
    <name type="scientific">Oceanibaculum pacificum</name>
    <dbReference type="NCBI Taxonomy" id="580166"/>
    <lineage>
        <taxon>Bacteria</taxon>
        <taxon>Pseudomonadati</taxon>
        <taxon>Pseudomonadota</taxon>
        <taxon>Alphaproteobacteria</taxon>
        <taxon>Rhodospirillales</taxon>
        <taxon>Oceanibaculaceae</taxon>
        <taxon>Oceanibaculum</taxon>
    </lineage>
</organism>
<keyword evidence="2" id="KW-1185">Reference proteome</keyword>
<proteinExistence type="predicted"/>
<dbReference type="Proteomes" id="UP000076400">
    <property type="component" value="Unassembled WGS sequence"/>
</dbReference>
<accession>A0A154VTR5</accession>